<evidence type="ECO:0000313" key="3">
    <source>
        <dbReference type="Proteomes" id="UP000033121"/>
    </source>
</evidence>
<dbReference type="OrthoDB" id="707849at2"/>
<dbReference type="RefSeq" id="WP_046368252.1">
    <property type="nucleotide sequence ID" value="NZ_BBWV01000001.1"/>
</dbReference>
<gene>
    <name evidence="2" type="ORF">FPE01S_01_16030</name>
</gene>
<dbReference type="Pfam" id="PF14135">
    <property type="entry name" value="DUF4302"/>
    <property type="match status" value="1"/>
</dbReference>
<organism evidence="2 3">
    <name type="scientific">Flavihumibacter petaseus NBRC 106054</name>
    <dbReference type="NCBI Taxonomy" id="1220578"/>
    <lineage>
        <taxon>Bacteria</taxon>
        <taxon>Pseudomonadati</taxon>
        <taxon>Bacteroidota</taxon>
        <taxon>Chitinophagia</taxon>
        <taxon>Chitinophagales</taxon>
        <taxon>Chitinophagaceae</taxon>
        <taxon>Flavihumibacter</taxon>
    </lineage>
</organism>
<keyword evidence="1" id="KW-0732">Signal</keyword>
<feature type="chain" id="PRO_5002430000" description="DUF4302 domain-containing protein" evidence="1">
    <location>
        <begin position="23"/>
        <end position="439"/>
    </location>
</feature>
<dbReference type="AlphaFoldDB" id="A0A0E9MYK4"/>
<comment type="caution">
    <text evidence="2">The sequence shown here is derived from an EMBL/GenBank/DDBJ whole genome shotgun (WGS) entry which is preliminary data.</text>
</comment>
<dbReference type="Proteomes" id="UP000033121">
    <property type="component" value="Unassembled WGS sequence"/>
</dbReference>
<dbReference type="PROSITE" id="PS51257">
    <property type="entry name" value="PROKAR_LIPOPROTEIN"/>
    <property type="match status" value="1"/>
</dbReference>
<dbReference type="STRING" id="1220578.FPE01S_01_16030"/>
<evidence type="ECO:0000256" key="1">
    <source>
        <dbReference type="SAM" id="SignalP"/>
    </source>
</evidence>
<keyword evidence="3" id="KW-1185">Reference proteome</keyword>
<reference evidence="2 3" key="1">
    <citation type="submission" date="2015-04" db="EMBL/GenBank/DDBJ databases">
        <title>Whole genome shotgun sequence of Flavihumibacter petaseus NBRC 106054.</title>
        <authorList>
            <person name="Miyazawa S."/>
            <person name="Hosoyama A."/>
            <person name="Hashimoto M."/>
            <person name="Noguchi M."/>
            <person name="Tsuchikane K."/>
            <person name="Ohji S."/>
            <person name="Yamazoe A."/>
            <person name="Ichikawa N."/>
            <person name="Kimura A."/>
            <person name="Fujita N."/>
        </authorList>
    </citation>
    <scope>NUCLEOTIDE SEQUENCE [LARGE SCALE GENOMIC DNA]</scope>
    <source>
        <strain evidence="2 3">NBRC 106054</strain>
    </source>
</reference>
<protein>
    <recommendedName>
        <fullName evidence="4">DUF4302 domain-containing protein</fullName>
    </recommendedName>
</protein>
<proteinExistence type="predicted"/>
<feature type="signal peptide" evidence="1">
    <location>
        <begin position="1"/>
        <end position="22"/>
    </location>
</feature>
<accession>A0A0E9MYK4</accession>
<evidence type="ECO:0008006" key="4">
    <source>
        <dbReference type="Google" id="ProtNLM"/>
    </source>
</evidence>
<dbReference type="InterPro" id="IPR025396">
    <property type="entry name" value="DUF4302"/>
</dbReference>
<sequence length="439" mass="48947">MKQRILLFALLTALLASCNKQKDPVFDESPDKRLQETLDKFQSTLEGAPFGWKALLKPAGLPNGIYSFYFKFKGGNRVDMFSDFNAASAATEMESSYRFKALQQPSLIFDTYSYLHVLADPDASKNGGTYGRGLGSDFEFAMEGISNDSVFLKGRFNGTRVTLVKATQEEADAYYNGDYRNRAFEHISDYLTYFKKLQYANQQYDITANIQAHTLIFNWKDGAGNPFSDTTGFYFSTDGIIIEPAFRDGNTVISSLDEMEWNATVRKLTFTINGNSSSILESVKPVYVDKNAARTWWNLAAANGFVWRSWKGFHVDGVDDAYGITKTADFNSLIFIPQFDAQDNITYDLLGGVIEQSGALGLSYGLATQPPRFLNDGRVVFPEFGVLGEIPEADAAAIENTFVAFLESEGFYVMATGENTADLVSAKDARSWISFVVWY</sequence>
<evidence type="ECO:0000313" key="2">
    <source>
        <dbReference type="EMBL" id="GAO42588.1"/>
    </source>
</evidence>
<dbReference type="EMBL" id="BBWV01000001">
    <property type="protein sequence ID" value="GAO42588.1"/>
    <property type="molecule type" value="Genomic_DNA"/>
</dbReference>
<name>A0A0E9MYK4_9BACT</name>